<dbReference type="PANTHER" id="PTHR34107:SF4">
    <property type="entry name" value="SLL1222 PROTEIN"/>
    <property type="match status" value="1"/>
</dbReference>
<keyword evidence="4" id="KW-1185">Reference proteome</keyword>
<feature type="compositionally biased region" description="Basic and acidic residues" evidence="1">
    <location>
        <begin position="201"/>
        <end position="213"/>
    </location>
</feature>
<dbReference type="OrthoDB" id="9799703at2"/>
<accession>A0A4R6JJ00</accession>
<organism evidence="3 4">
    <name type="scientific">Kribbella caucasensis</name>
    <dbReference type="NCBI Taxonomy" id="2512215"/>
    <lineage>
        <taxon>Bacteria</taxon>
        <taxon>Bacillati</taxon>
        <taxon>Actinomycetota</taxon>
        <taxon>Actinomycetes</taxon>
        <taxon>Propionibacteriales</taxon>
        <taxon>Kribbellaceae</taxon>
        <taxon>Kribbella</taxon>
    </lineage>
</organism>
<feature type="region of interest" description="Disordered" evidence="1">
    <location>
        <begin position="1"/>
        <end position="24"/>
    </location>
</feature>
<evidence type="ECO:0000259" key="2">
    <source>
        <dbReference type="Pfam" id="PF05685"/>
    </source>
</evidence>
<gene>
    <name evidence="3" type="ORF">EV643_12293</name>
</gene>
<dbReference type="GO" id="GO:0004519">
    <property type="term" value="F:endonuclease activity"/>
    <property type="evidence" value="ECO:0007669"/>
    <property type="project" value="UniProtKB-KW"/>
</dbReference>
<feature type="domain" description="Putative restriction endonuclease" evidence="2">
    <location>
        <begin position="47"/>
        <end position="195"/>
    </location>
</feature>
<dbReference type="AlphaFoldDB" id="A0A4R6JJ00"/>
<dbReference type="CDD" id="cd06260">
    <property type="entry name" value="DUF820-like"/>
    <property type="match status" value="1"/>
</dbReference>
<dbReference type="InterPro" id="IPR012296">
    <property type="entry name" value="Nuclease_put_TT1808"/>
</dbReference>
<keyword evidence="3" id="KW-0255">Endonuclease</keyword>
<dbReference type="EMBL" id="SNWQ01000022">
    <property type="protein sequence ID" value="TDO35682.1"/>
    <property type="molecule type" value="Genomic_DNA"/>
</dbReference>
<proteinExistence type="predicted"/>
<dbReference type="RefSeq" id="WP_133804441.1">
    <property type="nucleotide sequence ID" value="NZ_SNWQ01000022.1"/>
</dbReference>
<dbReference type="InterPro" id="IPR008538">
    <property type="entry name" value="Uma2"/>
</dbReference>
<comment type="caution">
    <text evidence="3">The sequence shown here is derived from an EMBL/GenBank/DDBJ whole genome shotgun (WGS) entry which is preliminary data.</text>
</comment>
<dbReference type="PANTHER" id="PTHR34107">
    <property type="entry name" value="SLL0198 PROTEIN-RELATED"/>
    <property type="match status" value="1"/>
</dbReference>
<dbReference type="SUPFAM" id="SSF52980">
    <property type="entry name" value="Restriction endonuclease-like"/>
    <property type="match status" value="1"/>
</dbReference>
<evidence type="ECO:0000256" key="1">
    <source>
        <dbReference type="SAM" id="MobiDB-lite"/>
    </source>
</evidence>
<dbReference type="Gene3D" id="3.90.1570.10">
    <property type="entry name" value="tt1808, chain A"/>
    <property type="match status" value="1"/>
</dbReference>
<sequence length="222" mass="24340">MTDTTTTCTGEHPANQPHPDPQSLDWAPRRATCAFGPAELDALPYVGRFEIIEGALLVSHRPTLAHQAIATELATLLGQHRPDDLRVLTGPVDFRPSEWVSLQPDVLVCHRDDLGRHILEHPPFLAVEILSSATRTTDTTLKPSLYEKAGVDSYWMLDPTEQTLTVLELVNGQYAERAVVTGGEVFTADLPFPVEVVPGRLTDHPSQREHDPTAKTGTDAEA</sequence>
<protein>
    <submittedName>
        <fullName evidence="3">Uma2 family endonuclease</fullName>
    </submittedName>
</protein>
<reference evidence="3 4" key="1">
    <citation type="submission" date="2019-03" db="EMBL/GenBank/DDBJ databases">
        <title>Genomic Encyclopedia of Type Strains, Phase III (KMG-III): the genomes of soil and plant-associated and newly described type strains.</title>
        <authorList>
            <person name="Whitman W."/>
        </authorList>
    </citation>
    <scope>NUCLEOTIDE SEQUENCE [LARGE SCALE GENOMIC DNA]</scope>
    <source>
        <strain evidence="3 4">VKM Ac-2527</strain>
    </source>
</reference>
<keyword evidence="3" id="KW-0378">Hydrolase</keyword>
<evidence type="ECO:0000313" key="4">
    <source>
        <dbReference type="Proteomes" id="UP000295388"/>
    </source>
</evidence>
<dbReference type="Pfam" id="PF05685">
    <property type="entry name" value="Uma2"/>
    <property type="match status" value="1"/>
</dbReference>
<name>A0A4R6JJ00_9ACTN</name>
<dbReference type="Proteomes" id="UP000295388">
    <property type="component" value="Unassembled WGS sequence"/>
</dbReference>
<feature type="region of interest" description="Disordered" evidence="1">
    <location>
        <begin position="198"/>
        <end position="222"/>
    </location>
</feature>
<keyword evidence="3" id="KW-0540">Nuclease</keyword>
<evidence type="ECO:0000313" key="3">
    <source>
        <dbReference type="EMBL" id="TDO35682.1"/>
    </source>
</evidence>
<dbReference type="InterPro" id="IPR011335">
    <property type="entry name" value="Restrct_endonuc-II-like"/>
</dbReference>